<evidence type="ECO:0000313" key="3">
    <source>
        <dbReference type="Proteomes" id="UP000076798"/>
    </source>
</evidence>
<dbReference type="OrthoDB" id="3241084at2759"/>
<proteinExistence type="predicted"/>
<gene>
    <name evidence="2" type="ORF">SISSUDRAFT_959356</name>
</gene>
<reference evidence="2 3" key="1">
    <citation type="journal article" date="2016" name="Mol. Biol. Evol.">
        <title>Comparative Genomics of Early-Diverging Mushroom-Forming Fungi Provides Insights into the Origins of Lignocellulose Decay Capabilities.</title>
        <authorList>
            <person name="Nagy L.G."/>
            <person name="Riley R."/>
            <person name="Tritt A."/>
            <person name="Adam C."/>
            <person name="Daum C."/>
            <person name="Floudas D."/>
            <person name="Sun H."/>
            <person name="Yadav J.S."/>
            <person name="Pangilinan J."/>
            <person name="Larsson K.H."/>
            <person name="Matsuura K."/>
            <person name="Barry K."/>
            <person name="Labutti K."/>
            <person name="Kuo R."/>
            <person name="Ohm R.A."/>
            <person name="Bhattacharya S.S."/>
            <person name="Shirouzu T."/>
            <person name="Yoshinaga Y."/>
            <person name="Martin F.M."/>
            <person name="Grigoriev I.V."/>
            <person name="Hibbett D.S."/>
        </authorList>
    </citation>
    <scope>NUCLEOTIDE SEQUENCE [LARGE SCALE GENOMIC DNA]</scope>
    <source>
        <strain evidence="2 3">HHB10207 ss-3</strain>
    </source>
</reference>
<dbReference type="SUPFAM" id="SSF53098">
    <property type="entry name" value="Ribonuclease H-like"/>
    <property type="match status" value="1"/>
</dbReference>
<protein>
    <recommendedName>
        <fullName evidence="1">HAT C-terminal dimerisation domain-containing protein</fullName>
    </recommendedName>
</protein>
<dbReference type="EMBL" id="KV428675">
    <property type="protein sequence ID" value="KZT31286.1"/>
    <property type="molecule type" value="Genomic_DNA"/>
</dbReference>
<feature type="non-terminal residue" evidence="2">
    <location>
        <position position="57"/>
    </location>
</feature>
<evidence type="ECO:0000313" key="2">
    <source>
        <dbReference type="EMBL" id="KZT31286.1"/>
    </source>
</evidence>
<accession>A0A165WL31</accession>
<dbReference type="Proteomes" id="UP000076798">
    <property type="component" value="Unassembled WGS sequence"/>
</dbReference>
<dbReference type="GO" id="GO:0046983">
    <property type="term" value="F:protein dimerization activity"/>
    <property type="evidence" value="ECO:0007669"/>
    <property type="project" value="InterPro"/>
</dbReference>
<organism evidence="2 3">
    <name type="scientific">Sistotremastrum suecicum HHB10207 ss-3</name>
    <dbReference type="NCBI Taxonomy" id="1314776"/>
    <lineage>
        <taxon>Eukaryota</taxon>
        <taxon>Fungi</taxon>
        <taxon>Dikarya</taxon>
        <taxon>Basidiomycota</taxon>
        <taxon>Agaricomycotina</taxon>
        <taxon>Agaricomycetes</taxon>
        <taxon>Sistotremastrales</taxon>
        <taxon>Sistotremastraceae</taxon>
        <taxon>Sistotremastrum</taxon>
    </lineage>
</organism>
<feature type="domain" description="HAT C-terminal dimerisation" evidence="1">
    <location>
        <begin position="1"/>
        <end position="52"/>
    </location>
</feature>
<name>A0A165WL31_9AGAM</name>
<dbReference type="Pfam" id="PF05699">
    <property type="entry name" value="Dimer_Tnp_hAT"/>
    <property type="match status" value="1"/>
</dbReference>
<dbReference type="AlphaFoldDB" id="A0A165WL31"/>
<feature type="non-terminal residue" evidence="2">
    <location>
        <position position="1"/>
    </location>
</feature>
<dbReference type="InterPro" id="IPR012337">
    <property type="entry name" value="RNaseH-like_sf"/>
</dbReference>
<evidence type="ECO:0000259" key="1">
    <source>
        <dbReference type="Pfam" id="PF05699"/>
    </source>
</evidence>
<dbReference type="InterPro" id="IPR008906">
    <property type="entry name" value="HATC_C_dom"/>
</dbReference>
<sequence>YPTLARIALDVLPVQASSVACERLFSAGRLITTHTRSRLDSEVFEKLQLLKSFWRKD</sequence>
<keyword evidence="3" id="KW-1185">Reference proteome</keyword>